<organism evidence="1 2">
    <name type="scientific">Neolamprologus brichardi</name>
    <name type="common">Fairy cichlid</name>
    <name type="synonym">Lamprologus brichardi</name>
    <dbReference type="NCBI Taxonomy" id="32507"/>
    <lineage>
        <taxon>Eukaryota</taxon>
        <taxon>Metazoa</taxon>
        <taxon>Chordata</taxon>
        <taxon>Craniata</taxon>
        <taxon>Vertebrata</taxon>
        <taxon>Euteleostomi</taxon>
        <taxon>Actinopterygii</taxon>
        <taxon>Neopterygii</taxon>
        <taxon>Teleostei</taxon>
        <taxon>Neoteleostei</taxon>
        <taxon>Acanthomorphata</taxon>
        <taxon>Ovalentaria</taxon>
        <taxon>Cichlomorphae</taxon>
        <taxon>Cichliformes</taxon>
        <taxon>Cichlidae</taxon>
        <taxon>African cichlids</taxon>
        <taxon>Pseudocrenilabrinae</taxon>
        <taxon>Lamprologini</taxon>
        <taxon>Neolamprologus</taxon>
    </lineage>
</organism>
<protein>
    <submittedName>
        <fullName evidence="1">Uncharacterized protein</fullName>
    </submittedName>
</protein>
<dbReference type="GeneTree" id="ENSGT01100000263585"/>
<evidence type="ECO:0000313" key="1">
    <source>
        <dbReference type="Ensembl" id="ENSNBRP00000017855.1"/>
    </source>
</evidence>
<dbReference type="Proteomes" id="UP000261580">
    <property type="component" value="Unassembled WGS sequence"/>
</dbReference>
<name>A0A3Q4H574_NEOBR</name>
<dbReference type="Ensembl" id="ENSNBRT00000018340.1">
    <property type="protein sequence ID" value="ENSNBRP00000017855.1"/>
    <property type="gene ID" value="ENSNBRG00000013779.1"/>
</dbReference>
<proteinExistence type="predicted"/>
<dbReference type="AlphaFoldDB" id="A0A3Q4H574"/>
<accession>A0A3Q4H574</accession>
<reference evidence="1" key="2">
    <citation type="submission" date="2025-09" db="UniProtKB">
        <authorList>
            <consortium name="Ensembl"/>
        </authorList>
    </citation>
    <scope>IDENTIFICATION</scope>
</reference>
<reference evidence="1" key="1">
    <citation type="submission" date="2025-08" db="UniProtKB">
        <authorList>
            <consortium name="Ensembl"/>
        </authorList>
    </citation>
    <scope>IDENTIFICATION</scope>
</reference>
<dbReference type="OMA" id="CRIFFIN"/>
<evidence type="ECO:0000313" key="2">
    <source>
        <dbReference type="Proteomes" id="UP000261580"/>
    </source>
</evidence>
<sequence>MFMCRIFFINYIQKNQNLRCYLKQLSYLDSCTSAFTNSIGHSSTRRVNHGHEASKAQVLSGEVHIISVKSKAYWELVIRQVIVAETYKAQIKCD</sequence>
<keyword evidence="2" id="KW-1185">Reference proteome</keyword>